<comment type="caution">
    <text evidence="2">The sequence shown here is derived from an EMBL/GenBank/DDBJ whole genome shotgun (WGS) entry which is preliminary data.</text>
</comment>
<accession>A0AAE1CSV9</accession>
<reference evidence="2" key="1">
    <citation type="journal article" date="2023" name="G3 (Bethesda)">
        <title>A reference genome for the long-term kleptoplast-retaining sea slug Elysia crispata morphotype clarki.</title>
        <authorList>
            <person name="Eastman K.E."/>
            <person name="Pendleton A.L."/>
            <person name="Shaikh M.A."/>
            <person name="Suttiyut T."/>
            <person name="Ogas R."/>
            <person name="Tomko P."/>
            <person name="Gavelis G."/>
            <person name="Widhalm J.R."/>
            <person name="Wisecaver J.H."/>
        </authorList>
    </citation>
    <scope>NUCLEOTIDE SEQUENCE</scope>
    <source>
        <strain evidence="2">ECLA1</strain>
    </source>
</reference>
<feature type="compositionally biased region" description="Basic residues" evidence="1">
    <location>
        <begin position="112"/>
        <end position="123"/>
    </location>
</feature>
<proteinExistence type="predicted"/>
<dbReference type="EMBL" id="JAWDGP010006885">
    <property type="protein sequence ID" value="KAK3733747.1"/>
    <property type="molecule type" value="Genomic_DNA"/>
</dbReference>
<sequence length="664" mass="74424">MSLRNRRLEHFYSHSHARLLNLAQGQLLRQLRRHTRANMATQSDLDQAAEFDPDDASGRESMYSPASSYSTYSREVKYIFDPQCAEEESQDEYPDYSHIGPRTTGTKYQNNHPHHQHQHHHQHQPSINNNSNHFLSHTPRTLSAASSHFSDGGGAGNKENRTPNSQFHHRNRIGNLRLEHVGTDEDSIFETSPSPASSQAFQYNYYHHHHSNSNVNSTTNDLYHQNPLCSPRGQGSFDRGPVSPGMEEALYSSTSTFSGGKPNNFRFSPRKNSTMSDHSYFTAAAAASRGGTLLANCRSPPERSSYGNHAQGVISPTDKHQASYCNQQQQQQQQHYLAYSKHIYPSSYRSSFSGNAGHYNTSNRAGSYAQQQRTDKTASFAASRDRQSGARTNDGADTTRHERVFPLQNSSSHQQHYSQQVYHHSQPPVTDQNSSHCHQPRMPHPPYPQPPRYDYQAHRRRKTWSPPIMKMGPLAASSSAITDSTVAPDGRANFNIASGAGSDHRPFYSNDSLLDYLAAEDGSRGQVEHRKAQSLSEDLDVTPPRLAPISGVLAQTDLVKFNGEPLFRDTQRVRLATVAVCFMSPSTSFASGSELKVQPELPFKMNRSVHSALGAFIVLLRKIEPDRGVPVLRIMAESINRFFSTNEFFSCPELSSVQIYHDVL</sequence>
<keyword evidence="3" id="KW-1185">Reference proteome</keyword>
<organism evidence="2 3">
    <name type="scientific">Elysia crispata</name>
    <name type="common">lettuce slug</name>
    <dbReference type="NCBI Taxonomy" id="231223"/>
    <lineage>
        <taxon>Eukaryota</taxon>
        <taxon>Metazoa</taxon>
        <taxon>Spiralia</taxon>
        <taxon>Lophotrochozoa</taxon>
        <taxon>Mollusca</taxon>
        <taxon>Gastropoda</taxon>
        <taxon>Heterobranchia</taxon>
        <taxon>Euthyneura</taxon>
        <taxon>Panpulmonata</taxon>
        <taxon>Sacoglossa</taxon>
        <taxon>Placobranchoidea</taxon>
        <taxon>Plakobranchidae</taxon>
        <taxon>Elysia</taxon>
    </lineage>
</organism>
<evidence type="ECO:0000313" key="2">
    <source>
        <dbReference type="EMBL" id="KAK3733747.1"/>
    </source>
</evidence>
<evidence type="ECO:0000313" key="3">
    <source>
        <dbReference type="Proteomes" id="UP001283361"/>
    </source>
</evidence>
<feature type="compositionally biased region" description="Low complexity" evidence="1">
    <location>
        <begin position="410"/>
        <end position="426"/>
    </location>
</feature>
<feature type="region of interest" description="Disordered" evidence="1">
    <location>
        <begin position="293"/>
        <end position="329"/>
    </location>
</feature>
<dbReference type="Proteomes" id="UP001283361">
    <property type="component" value="Unassembled WGS sequence"/>
</dbReference>
<feature type="compositionally biased region" description="Low complexity" evidence="1">
    <location>
        <begin position="124"/>
        <end position="133"/>
    </location>
</feature>
<feature type="region of interest" description="Disordered" evidence="1">
    <location>
        <begin position="355"/>
        <end position="450"/>
    </location>
</feature>
<evidence type="ECO:0000256" key="1">
    <source>
        <dbReference type="SAM" id="MobiDB-lite"/>
    </source>
</evidence>
<feature type="compositionally biased region" description="Polar residues" evidence="1">
    <location>
        <begin position="355"/>
        <end position="372"/>
    </location>
</feature>
<name>A0AAE1CSV9_9GAST</name>
<gene>
    <name evidence="2" type="ORF">RRG08_026861</name>
</gene>
<feature type="region of interest" description="Disordered" evidence="1">
    <location>
        <begin position="86"/>
        <end position="178"/>
    </location>
</feature>
<feature type="compositionally biased region" description="Polar residues" evidence="1">
    <location>
        <begin position="134"/>
        <end position="149"/>
    </location>
</feature>
<dbReference type="AlphaFoldDB" id="A0AAE1CSV9"/>
<protein>
    <submittedName>
        <fullName evidence="2">Uncharacterized protein</fullName>
    </submittedName>
</protein>
<feature type="compositionally biased region" description="Polar residues" evidence="1">
    <location>
        <begin position="427"/>
        <end position="437"/>
    </location>
</feature>
<feature type="region of interest" description="Disordered" evidence="1">
    <location>
        <begin position="39"/>
        <end position="68"/>
    </location>
</feature>